<dbReference type="AlphaFoldDB" id="A0A812RVZ3"/>
<dbReference type="EMBL" id="CAJNDS010002389">
    <property type="protein sequence ID" value="CAE7457922.1"/>
    <property type="molecule type" value="Genomic_DNA"/>
</dbReference>
<sequence>MANKDWALVVHTAGPFQGIQRPLLLEEAVRCGTPYVDVCDDTDLCKAAKELAPDLEEAKVPAIVSAGIWPGVSALMVCEAVERLSGDVEDVEMCFYTAGTGGAGPTIVSATFLLLAEPPVNFQDGCEVRVEPWGNRRLVDFGREVGKQYVHLLDEPEVYTCHRCLGIPNISSSFGTAPDVWNLMFGAARFLPKSVLGNRGLMQALANFSMPIISAVDRLVGATNAMRVDARSSSGEVVTLRITHPDLEDCVGLATAAFCLEVLQDKVPPGAWFPAEMARNRASIFHRVRKGSINWEM</sequence>
<evidence type="ECO:0008006" key="3">
    <source>
        <dbReference type="Google" id="ProtNLM"/>
    </source>
</evidence>
<proteinExistence type="predicted"/>
<protein>
    <recommendedName>
        <fullName evidence="3">Saccharopine dehydrogenase NADP binding domain-containing protein</fullName>
    </recommendedName>
</protein>
<dbReference type="PANTHER" id="PTHR43796:SF2">
    <property type="entry name" value="CARBOXYNORSPERMIDINE SYNTHASE"/>
    <property type="match status" value="1"/>
</dbReference>
<dbReference type="OrthoDB" id="441240at2759"/>
<organism evidence="1 2">
    <name type="scientific">Symbiodinium natans</name>
    <dbReference type="NCBI Taxonomy" id="878477"/>
    <lineage>
        <taxon>Eukaryota</taxon>
        <taxon>Sar</taxon>
        <taxon>Alveolata</taxon>
        <taxon>Dinophyceae</taxon>
        <taxon>Suessiales</taxon>
        <taxon>Symbiodiniaceae</taxon>
        <taxon>Symbiodinium</taxon>
    </lineage>
</organism>
<evidence type="ECO:0000313" key="2">
    <source>
        <dbReference type="Proteomes" id="UP000604046"/>
    </source>
</evidence>
<dbReference type="PANTHER" id="PTHR43796">
    <property type="entry name" value="CARBOXYNORSPERMIDINE SYNTHASE"/>
    <property type="match status" value="1"/>
</dbReference>
<evidence type="ECO:0000313" key="1">
    <source>
        <dbReference type="EMBL" id="CAE7457922.1"/>
    </source>
</evidence>
<comment type="caution">
    <text evidence="1">The sequence shown here is derived from an EMBL/GenBank/DDBJ whole genome shotgun (WGS) entry which is preliminary data.</text>
</comment>
<reference evidence="1" key="1">
    <citation type="submission" date="2021-02" db="EMBL/GenBank/DDBJ databases">
        <authorList>
            <person name="Dougan E. K."/>
            <person name="Rhodes N."/>
            <person name="Thang M."/>
            <person name="Chan C."/>
        </authorList>
    </citation>
    <scope>NUCLEOTIDE SEQUENCE</scope>
</reference>
<name>A0A812RVZ3_9DINO</name>
<keyword evidence="2" id="KW-1185">Reference proteome</keyword>
<dbReference type="Gene3D" id="3.40.50.720">
    <property type="entry name" value="NAD(P)-binding Rossmann-like Domain"/>
    <property type="match status" value="1"/>
</dbReference>
<dbReference type="Proteomes" id="UP000604046">
    <property type="component" value="Unassembled WGS sequence"/>
</dbReference>
<accession>A0A812RVZ3</accession>
<gene>
    <name evidence="1" type="ORF">SNAT2548_LOCUS25344</name>
</gene>